<evidence type="ECO:0000313" key="3">
    <source>
        <dbReference type="EMBL" id="OEU90586.1"/>
    </source>
</evidence>
<dbReference type="AlphaFoldDB" id="A0A1E7JQQ3"/>
<gene>
    <name evidence="3" type="ORF">AN215_14420</name>
</gene>
<proteinExistence type="predicted"/>
<feature type="domain" description="NACHT" evidence="2">
    <location>
        <begin position="319"/>
        <end position="654"/>
    </location>
</feature>
<keyword evidence="3" id="KW-0067">ATP-binding</keyword>
<dbReference type="GO" id="GO:0005524">
    <property type="term" value="F:ATP binding"/>
    <property type="evidence" value="ECO:0007669"/>
    <property type="project" value="UniProtKB-KW"/>
</dbReference>
<evidence type="ECO:0000259" key="2">
    <source>
        <dbReference type="PROSITE" id="PS50837"/>
    </source>
</evidence>
<feature type="region of interest" description="Disordered" evidence="1">
    <location>
        <begin position="242"/>
        <end position="307"/>
    </location>
</feature>
<keyword evidence="3" id="KW-0547">Nucleotide-binding</keyword>
<reference evidence="3 4" key="1">
    <citation type="journal article" date="2016" name="Front. Microbiol.">
        <title>Comparative Genomics Analysis of Streptomyces Species Reveals Their Adaptation to the Marine Environment and Their Diversity at the Genomic Level.</title>
        <authorList>
            <person name="Tian X."/>
            <person name="Zhang Z."/>
            <person name="Yang T."/>
            <person name="Chen M."/>
            <person name="Li J."/>
            <person name="Chen F."/>
            <person name="Yang J."/>
            <person name="Li W."/>
            <person name="Zhang B."/>
            <person name="Zhang Z."/>
            <person name="Wu J."/>
            <person name="Zhang C."/>
            <person name="Long L."/>
            <person name="Xiao J."/>
        </authorList>
    </citation>
    <scope>NUCLEOTIDE SEQUENCE [LARGE SCALE GENOMIC DNA]</scope>
    <source>
        <strain evidence="3 4">SCSIO 10390</strain>
    </source>
</reference>
<dbReference type="InterPro" id="IPR007111">
    <property type="entry name" value="NACHT_NTPase"/>
</dbReference>
<dbReference type="Pfam" id="PF05729">
    <property type="entry name" value="NACHT"/>
    <property type="match status" value="1"/>
</dbReference>
<dbReference type="PROSITE" id="PS50837">
    <property type="entry name" value="NACHT"/>
    <property type="match status" value="1"/>
</dbReference>
<dbReference type="Pfam" id="PF22733">
    <property type="entry name" value="NNH1"/>
    <property type="match status" value="1"/>
</dbReference>
<dbReference type="InterPro" id="IPR054547">
    <property type="entry name" value="NNH1"/>
</dbReference>
<feature type="compositionally biased region" description="Gly residues" evidence="1">
    <location>
        <begin position="280"/>
        <end position="301"/>
    </location>
</feature>
<accession>A0A1E7JQQ3</accession>
<dbReference type="Proteomes" id="UP000176087">
    <property type="component" value="Unassembled WGS sequence"/>
</dbReference>
<dbReference type="SUPFAM" id="SSF52540">
    <property type="entry name" value="P-loop containing nucleoside triphosphate hydrolases"/>
    <property type="match status" value="1"/>
</dbReference>
<name>A0A1E7JQQ3_9ACTN</name>
<protein>
    <submittedName>
        <fullName evidence="3">ATP-binding protein</fullName>
    </submittedName>
</protein>
<comment type="caution">
    <text evidence="3">The sequence shown here is derived from an EMBL/GenBank/DDBJ whole genome shotgun (WGS) entry which is preliminary data.</text>
</comment>
<dbReference type="EMBL" id="LJGT01000038">
    <property type="protein sequence ID" value="OEU90586.1"/>
    <property type="molecule type" value="Genomic_DNA"/>
</dbReference>
<feature type="compositionally biased region" description="Gly residues" evidence="1">
    <location>
        <begin position="259"/>
        <end position="273"/>
    </location>
</feature>
<dbReference type="Gene3D" id="3.40.50.300">
    <property type="entry name" value="P-loop containing nucleotide triphosphate hydrolases"/>
    <property type="match status" value="1"/>
</dbReference>
<dbReference type="PANTHER" id="PTHR46844:SF1">
    <property type="entry name" value="SLR5058 PROTEIN"/>
    <property type="match status" value="1"/>
</dbReference>
<keyword evidence="4" id="KW-1185">Reference proteome</keyword>
<dbReference type="RefSeq" id="WP_245694442.1">
    <property type="nucleotide sequence ID" value="NZ_LJGS01000036.1"/>
</dbReference>
<dbReference type="PANTHER" id="PTHR46844">
    <property type="entry name" value="SLR5058 PROTEIN"/>
    <property type="match status" value="1"/>
</dbReference>
<feature type="compositionally biased region" description="Acidic residues" evidence="1">
    <location>
        <begin position="244"/>
        <end position="257"/>
    </location>
</feature>
<dbReference type="InterPro" id="IPR027417">
    <property type="entry name" value="P-loop_NTPase"/>
</dbReference>
<organism evidence="3 4">
    <name type="scientific">Streptomyces abyssalis</name>
    <dbReference type="NCBI Taxonomy" id="933944"/>
    <lineage>
        <taxon>Bacteria</taxon>
        <taxon>Bacillati</taxon>
        <taxon>Actinomycetota</taxon>
        <taxon>Actinomycetes</taxon>
        <taxon>Kitasatosporales</taxon>
        <taxon>Streptomycetaceae</taxon>
        <taxon>Streptomyces</taxon>
    </lineage>
</organism>
<dbReference type="PATRIC" id="fig|933944.5.peg.5969"/>
<evidence type="ECO:0000256" key="1">
    <source>
        <dbReference type="SAM" id="MobiDB-lite"/>
    </source>
</evidence>
<dbReference type="STRING" id="933944.AN215_14420"/>
<sequence length="920" mass="100087">MEQPAVRLASYAVEPLIGPLLVPASVAAAVPVSGTGRLLARLVSFRGEEPTLGWDEVSASADELVRLGLGTAGQRLPEGEEAGVAAVLARSLWVVGDLDTTDTEAVQLGPPAFAVRLRAAVPGADRELSSEAAWFYDELLAAVCLHFLRLLIQRSPGLAGRLPERCHHIRDLVELDDTEALAARVSRSAPEDAEFEERYLRSVAEQYNRVTIYGIDLPNPDAPDHWSLDATYLNLSAEFSSGGEADDAAADGEDAEAGGESGGGHVEEGAGGDGEAEGGAEAGPGGNGDGTGAGPGDGPAGSGSATPVMTADRALARHKRVLLRGVAGSGKTTLVQWLAVSTARSALPEELQTLHGRIPFVLPVRHFADEGFPSPEEFLAAVNHPLAAEAPEGWVTRVLAAERGLLLVDGIDEAPEPQREAVHVELRPLLRRYSGNLCLVTSRPPAVDADWLAEDGFTEVTLAPMNRDQVSAFVTAWHTAARTDEGKDHARLNEYKDMLLRSIPLFRELRVLATNPLMCGLICALNRDRSGSLPKGRRELYDAAMKMLLERRDHERQVHADTIDLPRAPRETLLRKLAYRMLTDKRTVLDHASALGEIEHHLPAIPKVARQGAPGEIFDHLLERTGLLREQADRSVEFVHRTVQDHLAAKEAVERGNLDLLLEHAHEPEWEEVFRMAVAHARPGECATLLQGLLAPGALGMKRKRRRLLAAACLEYVTELDPETHARVRRETQNMVSPTDDRGARGLGWVGPIVLEMIPDPAKVPDDKAYRLALTVTRIEDDAAVDYLARMRNRKSLKVRTELARGWRNFETERYAAEVIAHLDPEGLFFPVADRAELNVLGKLGGRERVKIVGRFTPGELVDGLVSDRLTHLWIAYDLGAGMKMGWLSSFPSLTTLRVDPRLPPVTGVPDGVRVLEHPA</sequence>
<evidence type="ECO:0000313" key="4">
    <source>
        <dbReference type="Proteomes" id="UP000176087"/>
    </source>
</evidence>